<accession>A0A0D8XC26</accession>
<feature type="non-terminal residue" evidence="1">
    <location>
        <position position="1"/>
    </location>
</feature>
<name>A0A0D8XC26_DICVI</name>
<sequence length="70" mass="8145">ESIFNCQQILQLYIATGETPYYLKELGKHGQDKHLKQRVLNMPIRLAISSEKNSKEPDAQIDLVFNQEDR</sequence>
<organism evidence="1 2">
    <name type="scientific">Dictyocaulus viviparus</name>
    <name type="common">Bovine lungworm</name>
    <dbReference type="NCBI Taxonomy" id="29172"/>
    <lineage>
        <taxon>Eukaryota</taxon>
        <taxon>Metazoa</taxon>
        <taxon>Ecdysozoa</taxon>
        <taxon>Nematoda</taxon>
        <taxon>Chromadorea</taxon>
        <taxon>Rhabditida</taxon>
        <taxon>Rhabditina</taxon>
        <taxon>Rhabditomorpha</taxon>
        <taxon>Strongyloidea</taxon>
        <taxon>Metastrongylidae</taxon>
        <taxon>Dictyocaulus</taxon>
    </lineage>
</organism>
<gene>
    <name evidence="1" type="ORF">DICVIV_14061</name>
</gene>
<reference evidence="2" key="2">
    <citation type="journal article" date="2016" name="Sci. Rep.">
        <title>Dictyocaulus viviparus genome, variome and transcriptome elucidate lungworm biology and support future intervention.</title>
        <authorList>
            <person name="McNulty S.N."/>
            <person name="Strube C."/>
            <person name="Rosa B.A."/>
            <person name="Martin J.C."/>
            <person name="Tyagi R."/>
            <person name="Choi Y.J."/>
            <person name="Wang Q."/>
            <person name="Hallsworth Pepin K."/>
            <person name="Zhang X."/>
            <person name="Ozersky P."/>
            <person name="Wilson R.K."/>
            <person name="Sternberg P.W."/>
            <person name="Gasser R.B."/>
            <person name="Mitreva M."/>
        </authorList>
    </citation>
    <scope>NUCLEOTIDE SEQUENCE [LARGE SCALE GENOMIC DNA]</scope>
    <source>
        <strain evidence="2">HannoverDv2000</strain>
    </source>
</reference>
<dbReference type="AlphaFoldDB" id="A0A0D8XC26"/>
<proteinExistence type="predicted"/>
<evidence type="ECO:0000313" key="2">
    <source>
        <dbReference type="Proteomes" id="UP000053766"/>
    </source>
</evidence>
<dbReference type="EMBL" id="KN718412">
    <property type="protein sequence ID" value="KJH40026.1"/>
    <property type="molecule type" value="Genomic_DNA"/>
</dbReference>
<evidence type="ECO:0000313" key="1">
    <source>
        <dbReference type="EMBL" id="KJH40026.1"/>
    </source>
</evidence>
<reference evidence="1 2" key="1">
    <citation type="submission" date="2013-11" db="EMBL/GenBank/DDBJ databases">
        <title>Draft genome of the bovine lungworm Dictyocaulus viviparus.</title>
        <authorList>
            <person name="Mitreva M."/>
        </authorList>
    </citation>
    <scope>NUCLEOTIDE SEQUENCE [LARGE SCALE GENOMIC DNA]</scope>
    <source>
        <strain evidence="1 2">HannoverDv2000</strain>
    </source>
</reference>
<keyword evidence="2" id="KW-1185">Reference proteome</keyword>
<protein>
    <submittedName>
        <fullName evidence="1">Uncharacterized protein</fullName>
    </submittedName>
</protein>
<dbReference type="Proteomes" id="UP000053766">
    <property type="component" value="Unassembled WGS sequence"/>
</dbReference>
<feature type="non-terminal residue" evidence="1">
    <location>
        <position position="70"/>
    </location>
</feature>